<dbReference type="EMBL" id="BAABKQ010000001">
    <property type="protein sequence ID" value="GAA4804370.1"/>
    <property type="molecule type" value="Genomic_DNA"/>
</dbReference>
<proteinExistence type="predicted"/>
<name>A0ABP9C370_9ACTN</name>
<evidence type="ECO:0000259" key="1">
    <source>
        <dbReference type="Pfam" id="PF13577"/>
    </source>
</evidence>
<reference evidence="3" key="1">
    <citation type="journal article" date="2019" name="Int. J. Syst. Evol. Microbiol.">
        <title>The Global Catalogue of Microorganisms (GCM) 10K type strain sequencing project: providing services to taxonomists for standard genome sequencing and annotation.</title>
        <authorList>
            <consortium name="The Broad Institute Genomics Platform"/>
            <consortium name="The Broad Institute Genome Sequencing Center for Infectious Disease"/>
            <person name="Wu L."/>
            <person name="Ma J."/>
        </authorList>
    </citation>
    <scope>NUCLEOTIDE SEQUENCE [LARGE SCALE GENOMIC DNA]</scope>
    <source>
        <strain evidence="3">JCM 18542</strain>
    </source>
</reference>
<organism evidence="2 3">
    <name type="scientific">Tomitella cavernea</name>
    <dbReference type="NCBI Taxonomy" id="1387982"/>
    <lineage>
        <taxon>Bacteria</taxon>
        <taxon>Bacillati</taxon>
        <taxon>Actinomycetota</taxon>
        <taxon>Actinomycetes</taxon>
        <taxon>Mycobacteriales</taxon>
        <taxon>Tomitella</taxon>
    </lineage>
</organism>
<feature type="domain" description="SnoaL-like" evidence="1">
    <location>
        <begin position="11"/>
        <end position="145"/>
    </location>
</feature>
<sequence length="150" mass="16299">MRGGGGSAVTRACDSERIRSLIARIAHLADDGTVEEYCAQFATDAVWEMPEDPRTSMVARTARGIDEIARGARERRAAGTVGAGSHTRHVVDCSDIEVAADGESATAVSLWRFYARTDQAPRVVNMGRYLDEFSCAGGRWVLARRVIRLG</sequence>
<protein>
    <recommendedName>
        <fullName evidence="1">SnoaL-like domain-containing protein</fullName>
    </recommendedName>
</protein>
<dbReference type="Proteomes" id="UP001500839">
    <property type="component" value="Unassembled WGS sequence"/>
</dbReference>
<comment type="caution">
    <text evidence="2">The sequence shown here is derived from an EMBL/GenBank/DDBJ whole genome shotgun (WGS) entry which is preliminary data.</text>
</comment>
<dbReference type="InterPro" id="IPR037401">
    <property type="entry name" value="SnoaL-like"/>
</dbReference>
<dbReference type="Pfam" id="PF13577">
    <property type="entry name" value="SnoaL_4"/>
    <property type="match status" value="1"/>
</dbReference>
<evidence type="ECO:0000313" key="2">
    <source>
        <dbReference type="EMBL" id="GAA4804370.1"/>
    </source>
</evidence>
<accession>A0ABP9C370</accession>
<evidence type="ECO:0000313" key="3">
    <source>
        <dbReference type="Proteomes" id="UP001500839"/>
    </source>
</evidence>
<gene>
    <name evidence="2" type="ORF">GCM10023353_03590</name>
</gene>
<keyword evidence="3" id="KW-1185">Reference proteome</keyword>
<dbReference type="Gene3D" id="3.10.450.50">
    <property type="match status" value="1"/>
</dbReference>
<dbReference type="InterPro" id="IPR032710">
    <property type="entry name" value="NTF2-like_dom_sf"/>
</dbReference>
<dbReference type="SUPFAM" id="SSF54427">
    <property type="entry name" value="NTF2-like"/>
    <property type="match status" value="1"/>
</dbReference>